<organism evidence="12 13">
    <name type="scientific">Candidatus Blautia merdigallinarum</name>
    <dbReference type="NCBI Taxonomy" id="2838495"/>
    <lineage>
        <taxon>Bacteria</taxon>
        <taxon>Bacillati</taxon>
        <taxon>Bacillota</taxon>
        <taxon>Clostridia</taxon>
        <taxon>Lachnospirales</taxon>
        <taxon>Lachnospiraceae</taxon>
        <taxon>Blautia</taxon>
    </lineage>
</organism>
<keyword evidence="9 11" id="KW-0460">Magnesium</keyword>
<comment type="pathway">
    <text evidence="3 11">Cofactor biosynthesis; thiamine diphosphate biosynthesis; 4-methyl-5-(2-phosphoethyl)-thiazole from 5-(2-hydroxyethyl)-4-methylthiazole: step 1/1.</text>
</comment>
<comment type="catalytic activity">
    <reaction evidence="1 11">
        <text>5-(2-hydroxyethyl)-4-methylthiazole + ATP = 4-methyl-5-(2-phosphooxyethyl)-thiazole + ADP + H(+)</text>
        <dbReference type="Rhea" id="RHEA:24212"/>
        <dbReference type="ChEBI" id="CHEBI:15378"/>
        <dbReference type="ChEBI" id="CHEBI:17957"/>
        <dbReference type="ChEBI" id="CHEBI:30616"/>
        <dbReference type="ChEBI" id="CHEBI:58296"/>
        <dbReference type="ChEBI" id="CHEBI:456216"/>
        <dbReference type="EC" id="2.7.1.50"/>
    </reaction>
</comment>
<comment type="cofactor">
    <cofactor evidence="2 11">
        <name>Mg(2+)</name>
        <dbReference type="ChEBI" id="CHEBI:18420"/>
    </cofactor>
</comment>
<dbReference type="SUPFAM" id="SSF53613">
    <property type="entry name" value="Ribokinase-like"/>
    <property type="match status" value="1"/>
</dbReference>
<keyword evidence="7 11" id="KW-0418">Kinase</keyword>
<dbReference type="Gene3D" id="3.40.1190.20">
    <property type="match status" value="1"/>
</dbReference>
<dbReference type="GO" id="GO:0000287">
    <property type="term" value="F:magnesium ion binding"/>
    <property type="evidence" value="ECO:0007669"/>
    <property type="project" value="UniProtKB-UniRule"/>
</dbReference>
<proteinExistence type="inferred from homology"/>
<accession>A0A9D2N7Q9</accession>
<evidence type="ECO:0000256" key="2">
    <source>
        <dbReference type="ARBA" id="ARBA00001946"/>
    </source>
</evidence>
<keyword evidence="8 11" id="KW-0067">ATP-binding</keyword>
<evidence type="ECO:0000256" key="6">
    <source>
        <dbReference type="ARBA" id="ARBA00022741"/>
    </source>
</evidence>
<dbReference type="GO" id="GO:0004417">
    <property type="term" value="F:hydroxyethylthiazole kinase activity"/>
    <property type="evidence" value="ECO:0007669"/>
    <property type="project" value="UniProtKB-UniRule"/>
</dbReference>
<keyword evidence="4 11" id="KW-0808">Transferase</keyword>
<protein>
    <recommendedName>
        <fullName evidence="11">Hydroxyethylthiazole kinase</fullName>
        <ecNumber evidence="11">2.7.1.50</ecNumber>
    </recommendedName>
    <alternativeName>
        <fullName evidence="11">4-methyl-5-beta-hydroxyethylthiazole kinase</fullName>
        <shortName evidence="11">TH kinase</shortName>
        <shortName evidence="11">Thz kinase</shortName>
    </alternativeName>
</protein>
<evidence type="ECO:0000256" key="1">
    <source>
        <dbReference type="ARBA" id="ARBA00001771"/>
    </source>
</evidence>
<reference evidence="12" key="2">
    <citation type="submission" date="2021-04" db="EMBL/GenBank/DDBJ databases">
        <authorList>
            <person name="Gilroy R."/>
        </authorList>
    </citation>
    <scope>NUCLEOTIDE SEQUENCE</scope>
    <source>
        <strain evidence="12">ChiSxjej6B18-287</strain>
    </source>
</reference>
<dbReference type="EMBL" id="DWWV01000163">
    <property type="protein sequence ID" value="HJC11525.1"/>
    <property type="molecule type" value="Genomic_DNA"/>
</dbReference>
<feature type="binding site" evidence="11">
    <location>
        <position position="41"/>
    </location>
    <ligand>
        <name>substrate</name>
    </ligand>
</feature>
<feature type="binding site" evidence="11">
    <location>
        <position position="197"/>
    </location>
    <ligand>
        <name>substrate</name>
    </ligand>
</feature>
<evidence type="ECO:0000313" key="13">
    <source>
        <dbReference type="Proteomes" id="UP000823893"/>
    </source>
</evidence>
<dbReference type="PRINTS" id="PR01099">
    <property type="entry name" value="HYETHTZKNASE"/>
</dbReference>
<evidence type="ECO:0000256" key="9">
    <source>
        <dbReference type="ARBA" id="ARBA00022842"/>
    </source>
</evidence>
<dbReference type="AlphaFoldDB" id="A0A9D2N7Q9"/>
<dbReference type="Pfam" id="PF02110">
    <property type="entry name" value="HK"/>
    <property type="match status" value="1"/>
</dbReference>
<evidence type="ECO:0000313" key="12">
    <source>
        <dbReference type="EMBL" id="HJC11525.1"/>
    </source>
</evidence>
<keyword evidence="6 11" id="KW-0547">Nucleotide-binding</keyword>
<evidence type="ECO:0000256" key="7">
    <source>
        <dbReference type="ARBA" id="ARBA00022777"/>
    </source>
</evidence>
<dbReference type="GO" id="GO:0005524">
    <property type="term" value="F:ATP binding"/>
    <property type="evidence" value="ECO:0007669"/>
    <property type="project" value="UniProtKB-UniRule"/>
</dbReference>
<comment type="similarity">
    <text evidence="11">Belongs to the Thz kinase family.</text>
</comment>
<dbReference type="CDD" id="cd01170">
    <property type="entry name" value="THZ_kinase"/>
    <property type="match status" value="1"/>
</dbReference>
<evidence type="ECO:0000256" key="5">
    <source>
        <dbReference type="ARBA" id="ARBA00022723"/>
    </source>
</evidence>
<comment type="caution">
    <text evidence="12">The sequence shown here is derived from an EMBL/GenBank/DDBJ whole genome shotgun (WGS) entry which is preliminary data.</text>
</comment>
<dbReference type="PIRSF" id="PIRSF000513">
    <property type="entry name" value="Thz_kinase"/>
    <property type="match status" value="1"/>
</dbReference>
<dbReference type="NCBIfam" id="NF006830">
    <property type="entry name" value="PRK09355.1"/>
    <property type="match status" value="1"/>
</dbReference>
<feature type="binding site" evidence="11">
    <location>
        <position position="170"/>
    </location>
    <ligand>
        <name>ATP</name>
        <dbReference type="ChEBI" id="CHEBI:30616"/>
    </ligand>
</feature>
<keyword evidence="10 11" id="KW-0784">Thiamine biosynthesis</keyword>
<reference evidence="12" key="1">
    <citation type="journal article" date="2021" name="PeerJ">
        <title>Extensive microbial diversity within the chicken gut microbiome revealed by metagenomics and culture.</title>
        <authorList>
            <person name="Gilroy R."/>
            <person name="Ravi A."/>
            <person name="Getino M."/>
            <person name="Pursley I."/>
            <person name="Horton D.L."/>
            <person name="Alikhan N.F."/>
            <person name="Baker D."/>
            <person name="Gharbi K."/>
            <person name="Hall N."/>
            <person name="Watson M."/>
            <person name="Adriaenssens E.M."/>
            <person name="Foster-Nyarko E."/>
            <person name="Jarju S."/>
            <person name="Secka A."/>
            <person name="Antonio M."/>
            <person name="Oren A."/>
            <person name="Chaudhuri R.R."/>
            <person name="La Ragione R."/>
            <person name="Hildebrand F."/>
            <person name="Pallen M.J."/>
        </authorList>
    </citation>
    <scope>NUCLEOTIDE SEQUENCE</scope>
    <source>
        <strain evidence="12">ChiSxjej6B18-287</strain>
    </source>
</reference>
<evidence type="ECO:0000256" key="10">
    <source>
        <dbReference type="ARBA" id="ARBA00022977"/>
    </source>
</evidence>
<sequence length="284" mass="30510">MLRELLDNVREKAPLIQNITNYVTANDCANITLACGASPIMSDCKEEAEDMSRICWGLNINMGTLNPRKAETMVLAGRCYNEKNKPVILDPVGVGASGYRKALAAELMKNIKFQAIKGNISEIRSLITGGQGSRGVDADQGEAVTEENLKSYIEMAQDFAKETGAVILITGAIDIAADSSRAFAVRGGHETMSRITGCGCMLGSLLAAFEGANPEKSLEAAAAAAAAMSLCGEQACRRMVKEQAGNASCRTWLIDEMYKLSGEELEKGADYELYEKGHVVICRH</sequence>
<dbReference type="EC" id="2.7.1.50" evidence="11"/>
<keyword evidence="5 11" id="KW-0479">Metal-binding</keyword>
<feature type="binding site" evidence="11">
    <location>
        <position position="117"/>
    </location>
    <ligand>
        <name>ATP</name>
        <dbReference type="ChEBI" id="CHEBI:30616"/>
    </ligand>
</feature>
<gene>
    <name evidence="11 12" type="primary">thiM</name>
    <name evidence="12" type="ORF">H9935_12115</name>
</gene>
<dbReference type="GO" id="GO:0009229">
    <property type="term" value="P:thiamine diphosphate biosynthetic process"/>
    <property type="evidence" value="ECO:0007669"/>
    <property type="project" value="UniProtKB-UniRule"/>
</dbReference>
<dbReference type="InterPro" id="IPR029056">
    <property type="entry name" value="Ribokinase-like"/>
</dbReference>
<dbReference type="HAMAP" id="MF_00228">
    <property type="entry name" value="Thz_kinase"/>
    <property type="match status" value="1"/>
</dbReference>
<evidence type="ECO:0000256" key="11">
    <source>
        <dbReference type="HAMAP-Rule" id="MF_00228"/>
    </source>
</evidence>
<evidence type="ECO:0000256" key="4">
    <source>
        <dbReference type="ARBA" id="ARBA00022679"/>
    </source>
</evidence>
<evidence type="ECO:0000256" key="3">
    <source>
        <dbReference type="ARBA" id="ARBA00004868"/>
    </source>
</evidence>
<dbReference type="Proteomes" id="UP000823893">
    <property type="component" value="Unassembled WGS sequence"/>
</dbReference>
<dbReference type="InterPro" id="IPR000417">
    <property type="entry name" value="Hyethyz_kinase"/>
</dbReference>
<name>A0A9D2N7Q9_9FIRM</name>
<evidence type="ECO:0000256" key="8">
    <source>
        <dbReference type="ARBA" id="ARBA00022840"/>
    </source>
</evidence>
<dbReference type="GO" id="GO:0009228">
    <property type="term" value="P:thiamine biosynthetic process"/>
    <property type="evidence" value="ECO:0007669"/>
    <property type="project" value="UniProtKB-KW"/>
</dbReference>
<comment type="function">
    <text evidence="11">Catalyzes the phosphorylation of the hydroxyl group of 4-methyl-5-beta-hydroxyethylthiazole (THZ).</text>
</comment>